<feature type="region of interest" description="Disordered" evidence="1">
    <location>
        <begin position="1"/>
        <end position="31"/>
    </location>
</feature>
<reference evidence="2 3" key="1">
    <citation type="submission" date="2024-02" db="EMBL/GenBank/DDBJ databases">
        <authorList>
            <person name="Chen Y."/>
            <person name="Shah S."/>
            <person name="Dougan E. K."/>
            <person name="Thang M."/>
            <person name="Chan C."/>
        </authorList>
    </citation>
    <scope>NUCLEOTIDE SEQUENCE [LARGE SCALE GENOMIC DNA]</scope>
</reference>
<sequence length="274" mass="31536">MLFESVASLSGTESGSADSKQPPRKKQKREPVAAKVTAEYLQNLVARVCPCQKRLCLKQFSKEPLFSKLLEYRRVWFDLGKIDEDAAFESMRELIRDAGEDSYISWLWEAARDGEAAAPVDLRYLKRPNSRVMTDDAASTRGDIFSFLQYVYESQAETLPDFRDELKEELGAVTTIDLSTEDPYVVEMQHETKQTLRAVVPDPGQRKPRKKKHAVEINLERTSAQFEERCLPPTSMKEVYEQYRSVSTLDKPGSFASFWRVAWSKLEERCWSKV</sequence>
<organism evidence="2 3">
    <name type="scientific">Durusdinium trenchii</name>
    <dbReference type="NCBI Taxonomy" id="1381693"/>
    <lineage>
        <taxon>Eukaryota</taxon>
        <taxon>Sar</taxon>
        <taxon>Alveolata</taxon>
        <taxon>Dinophyceae</taxon>
        <taxon>Suessiales</taxon>
        <taxon>Symbiodiniaceae</taxon>
        <taxon>Durusdinium</taxon>
    </lineage>
</organism>
<dbReference type="Proteomes" id="UP001642464">
    <property type="component" value="Unassembled WGS sequence"/>
</dbReference>
<accession>A0ABP0IGL6</accession>
<evidence type="ECO:0000313" key="3">
    <source>
        <dbReference type="Proteomes" id="UP001642464"/>
    </source>
</evidence>
<feature type="compositionally biased region" description="Polar residues" evidence="1">
    <location>
        <begin position="7"/>
        <end position="19"/>
    </location>
</feature>
<name>A0ABP0IGL6_9DINO</name>
<proteinExistence type="predicted"/>
<keyword evidence="3" id="KW-1185">Reference proteome</keyword>
<evidence type="ECO:0000256" key="1">
    <source>
        <dbReference type="SAM" id="MobiDB-lite"/>
    </source>
</evidence>
<comment type="caution">
    <text evidence="2">The sequence shown here is derived from an EMBL/GenBank/DDBJ whole genome shotgun (WGS) entry which is preliminary data.</text>
</comment>
<dbReference type="EMBL" id="CAXAMM010003774">
    <property type="protein sequence ID" value="CAK9001177.1"/>
    <property type="molecule type" value="Genomic_DNA"/>
</dbReference>
<evidence type="ECO:0000313" key="2">
    <source>
        <dbReference type="EMBL" id="CAK9001177.1"/>
    </source>
</evidence>
<protein>
    <submittedName>
        <fullName evidence="2">Uncharacterized protein</fullName>
    </submittedName>
</protein>
<gene>
    <name evidence="2" type="ORF">SCF082_LOCUS6817</name>
</gene>